<evidence type="ECO:0000313" key="1">
    <source>
        <dbReference type="EMBL" id="MFC6883482.1"/>
    </source>
</evidence>
<sequence length="105" mass="11585">MRIGEVPDELLEIARREWCMNAPARGGAWNIEGGLRELLAAVIPETEKRAREQVADAIEARAAEYAARAKRLSQGDDTERVMALDWAAQARNLGEGAEIARGEVR</sequence>
<proteinExistence type="predicted"/>
<protein>
    <submittedName>
        <fullName evidence="1">Uncharacterized protein</fullName>
    </submittedName>
</protein>
<accession>A0ABW2CPR9</accession>
<comment type="caution">
    <text evidence="1">The sequence shown here is derived from an EMBL/GenBank/DDBJ whole genome shotgun (WGS) entry which is preliminary data.</text>
</comment>
<dbReference type="EMBL" id="JBHSXS010000019">
    <property type="protein sequence ID" value="MFC6883482.1"/>
    <property type="molecule type" value="Genomic_DNA"/>
</dbReference>
<gene>
    <name evidence="1" type="ORF">ACFQKB_27240</name>
</gene>
<evidence type="ECO:0000313" key="2">
    <source>
        <dbReference type="Proteomes" id="UP001596380"/>
    </source>
</evidence>
<dbReference type="RefSeq" id="WP_378050388.1">
    <property type="nucleotide sequence ID" value="NZ_JBHSXE010000002.1"/>
</dbReference>
<organism evidence="1 2">
    <name type="scientific">Actinomadura yumaensis</name>
    <dbReference type="NCBI Taxonomy" id="111807"/>
    <lineage>
        <taxon>Bacteria</taxon>
        <taxon>Bacillati</taxon>
        <taxon>Actinomycetota</taxon>
        <taxon>Actinomycetes</taxon>
        <taxon>Streptosporangiales</taxon>
        <taxon>Thermomonosporaceae</taxon>
        <taxon>Actinomadura</taxon>
    </lineage>
</organism>
<name>A0ABW2CPR9_9ACTN</name>
<reference evidence="2" key="1">
    <citation type="journal article" date="2019" name="Int. J. Syst. Evol. Microbiol.">
        <title>The Global Catalogue of Microorganisms (GCM) 10K type strain sequencing project: providing services to taxonomists for standard genome sequencing and annotation.</title>
        <authorList>
            <consortium name="The Broad Institute Genomics Platform"/>
            <consortium name="The Broad Institute Genome Sequencing Center for Infectious Disease"/>
            <person name="Wu L."/>
            <person name="Ma J."/>
        </authorList>
    </citation>
    <scope>NUCLEOTIDE SEQUENCE [LARGE SCALE GENOMIC DNA]</scope>
    <source>
        <strain evidence="2">JCM 3369</strain>
    </source>
</reference>
<dbReference type="Proteomes" id="UP001596380">
    <property type="component" value="Unassembled WGS sequence"/>
</dbReference>
<keyword evidence="2" id="KW-1185">Reference proteome</keyword>